<dbReference type="Proteomes" id="UP000048926">
    <property type="component" value="Unassembled WGS sequence"/>
</dbReference>
<organism evidence="2 3">
    <name type="scientific">Roseibium aggregatum</name>
    <dbReference type="NCBI Taxonomy" id="187304"/>
    <lineage>
        <taxon>Bacteria</taxon>
        <taxon>Pseudomonadati</taxon>
        <taxon>Pseudomonadota</taxon>
        <taxon>Alphaproteobacteria</taxon>
        <taxon>Hyphomicrobiales</taxon>
        <taxon>Stappiaceae</taxon>
        <taxon>Roseibium</taxon>
    </lineage>
</organism>
<evidence type="ECO:0000313" key="2">
    <source>
        <dbReference type="EMBL" id="CTQ46257.1"/>
    </source>
</evidence>
<evidence type="ECO:0000256" key="1">
    <source>
        <dbReference type="SAM" id="SignalP"/>
    </source>
</evidence>
<evidence type="ECO:0000313" key="3">
    <source>
        <dbReference type="Proteomes" id="UP000048926"/>
    </source>
</evidence>
<keyword evidence="1" id="KW-0732">Signal</keyword>
<proteinExistence type="predicted"/>
<sequence length="177" mass="19166">MNFRAFVSVLALVPATGAAAAPFSSGDWETARIGSTCIVYNNAPARDTSGSLQFSFDVKGYNADFTYEYAPYTENEEDPWAETDLVEITIDGEDSWLGGEMFPVGLQDPYQISMTSGFVKDMAAAVADAQTTIDISVERESLGETWLYGRFSPAGFSESLAKAAEMCDFDPANLPES</sequence>
<protein>
    <submittedName>
        <fullName evidence="2">Uncharacterized protein</fullName>
    </submittedName>
</protein>
<reference evidence="3" key="1">
    <citation type="submission" date="2015-07" db="EMBL/GenBank/DDBJ databases">
        <authorList>
            <person name="Rodrigo-Torres Lidia"/>
            <person name="Arahal R.David."/>
        </authorList>
    </citation>
    <scope>NUCLEOTIDE SEQUENCE [LARGE SCALE GENOMIC DNA]</scope>
    <source>
        <strain evidence="3">CECT 4801</strain>
    </source>
</reference>
<accession>A0A0M6YAG9</accession>
<feature type="signal peptide" evidence="1">
    <location>
        <begin position="1"/>
        <end position="20"/>
    </location>
</feature>
<dbReference type="AlphaFoldDB" id="A0A0M6YAG9"/>
<dbReference type="EMBL" id="CXST01000003">
    <property type="protein sequence ID" value="CTQ46257.1"/>
    <property type="molecule type" value="Genomic_DNA"/>
</dbReference>
<name>A0A0M6YAG9_9HYPH</name>
<keyword evidence="3" id="KW-1185">Reference proteome</keyword>
<feature type="chain" id="PRO_5005807640" evidence="1">
    <location>
        <begin position="21"/>
        <end position="177"/>
    </location>
</feature>
<gene>
    <name evidence="2" type="ORF">LAL4801_04715</name>
</gene>